<keyword evidence="2" id="KW-1185">Reference proteome</keyword>
<proteinExistence type="predicted"/>
<accession>A0AC60QB70</accession>
<comment type="caution">
    <text evidence="1">The sequence shown here is derived from an EMBL/GenBank/DDBJ whole genome shotgun (WGS) entry which is preliminary data.</text>
</comment>
<reference evidence="1 2" key="1">
    <citation type="journal article" date="2020" name="Cell">
        <title>Large-Scale Comparative Analyses of Tick Genomes Elucidate Their Genetic Diversity and Vector Capacities.</title>
        <authorList>
            <consortium name="Tick Genome and Microbiome Consortium (TIGMIC)"/>
            <person name="Jia N."/>
            <person name="Wang J."/>
            <person name="Shi W."/>
            <person name="Du L."/>
            <person name="Sun Y."/>
            <person name="Zhan W."/>
            <person name="Jiang J.F."/>
            <person name="Wang Q."/>
            <person name="Zhang B."/>
            <person name="Ji P."/>
            <person name="Bell-Sakyi L."/>
            <person name="Cui X.M."/>
            <person name="Yuan T.T."/>
            <person name="Jiang B.G."/>
            <person name="Yang W.F."/>
            <person name="Lam T.T."/>
            <person name="Chang Q.C."/>
            <person name="Ding S.J."/>
            <person name="Wang X.J."/>
            <person name="Zhu J.G."/>
            <person name="Ruan X.D."/>
            <person name="Zhao L."/>
            <person name="Wei J.T."/>
            <person name="Ye R.Z."/>
            <person name="Que T.C."/>
            <person name="Du C.H."/>
            <person name="Zhou Y.H."/>
            <person name="Cheng J.X."/>
            <person name="Dai P.F."/>
            <person name="Guo W.B."/>
            <person name="Han X.H."/>
            <person name="Huang E.J."/>
            <person name="Li L.F."/>
            <person name="Wei W."/>
            <person name="Gao Y.C."/>
            <person name="Liu J.Z."/>
            <person name="Shao H.Z."/>
            <person name="Wang X."/>
            <person name="Wang C.C."/>
            <person name="Yang T.C."/>
            <person name="Huo Q.B."/>
            <person name="Li W."/>
            <person name="Chen H.Y."/>
            <person name="Chen S.E."/>
            <person name="Zhou L.G."/>
            <person name="Ni X.B."/>
            <person name="Tian J.H."/>
            <person name="Sheng Y."/>
            <person name="Liu T."/>
            <person name="Pan Y.S."/>
            <person name="Xia L.Y."/>
            <person name="Li J."/>
            <person name="Zhao F."/>
            <person name="Cao W.C."/>
        </authorList>
    </citation>
    <scope>NUCLEOTIDE SEQUENCE [LARGE SCALE GENOMIC DNA]</scope>
    <source>
        <strain evidence="1">Iper-2018</strain>
    </source>
</reference>
<sequence length="363" mass="42693">MPPKNRWVILNVKETFYYKVNYDKPNWLMIISQLESDHKVIHEFNRAQLIDDSLDLARAGQLPYHMAFDVLEYLPKERSHVPWNAALANFQKLDLVLRHTRVYTKWKKFVNHLLDNQYERLMSEEHNEESLQLSILRTSILTMSCDYEHTACVTFCRKMFDNLRGNYDSSFHMIPHSYRPIVFCQAIKHGTESDFNFLWKHYETATTPQEKAVLLKALSCTGNLQLLEKLLLQLVNKDTGVETTQKAANLLNAISSTSLSGSTSVIRFMTNHQEAVFNRYGSLQGLFDSILQSIVDNIQHESELSKLHEIYERTRDVLPGEEEKVLQMISNAREHIRWSTHFYRDVESWLEKRYFLDHQKMNS</sequence>
<organism evidence="1 2">
    <name type="scientific">Ixodes persulcatus</name>
    <name type="common">Taiga tick</name>
    <dbReference type="NCBI Taxonomy" id="34615"/>
    <lineage>
        <taxon>Eukaryota</taxon>
        <taxon>Metazoa</taxon>
        <taxon>Ecdysozoa</taxon>
        <taxon>Arthropoda</taxon>
        <taxon>Chelicerata</taxon>
        <taxon>Arachnida</taxon>
        <taxon>Acari</taxon>
        <taxon>Parasitiformes</taxon>
        <taxon>Ixodida</taxon>
        <taxon>Ixodoidea</taxon>
        <taxon>Ixodidae</taxon>
        <taxon>Ixodinae</taxon>
        <taxon>Ixodes</taxon>
    </lineage>
</organism>
<dbReference type="Proteomes" id="UP000805193">
    <property type="component" value="Unassembled WGS sequence"/>
</dbReference>
<evidence type="ECO:0000313" key="2">
    <source>
        <dbReference type="Proteomes" id="UP000805193"/>
    </source>
</evidence>
<gene>
    <name evidence="1" type="ORF">HPB47_023114</name>
</gene>
<name>A0AC60QB70_IXOPE</name>
<protein>
    <submittedName>
        <fullName evidence="1">Uncharacterized protein</fullName>
    </submittedName>
</protein>
<evidence type="ECO:0000313" key="1">
    <source>
        <dbReference type="EMBL" id="KAG0429976.1"/>
    </source>
</evidence>
<dbReference type="EMBL" id="JABSTQ010009364">
    <property type="protein sequence ID" value="KAG0429976.1"/>
    <property type="molecule type" value="Genomic_DNA"/>
</dbReference>